<dbReference type="NCBIfam" id="TIGR01784">
    <property type="entry name" value="T_den_put_tspse"/>
    <property type="match status" value="1"/>
</dbReference>
<dbReference type="InterPro" id="IPR010106">
    <property type="entry name" value="RpnA"/>
</dbReference>
<accession>A0ABZ0SB92</accession>
<keyword evidence="3" id="KW-1185">Reference proteome</keyword>
<evidence type="ECO:0000313" key="3">
    <source>
        <dbReference type="Proteomes" id="UP001432180"/>
    </source>
</evidence>
<name>A0ABZ0SB92_9GAMM</name>
<evidence type="ECO:0000313" key="1">
    <source>
        <dbReference type="EMBL" id="WPL18280.1"/>
    </source>
</evidence>
<dbReference type="PANTHER" id="PTHR41317:SF1">
    <property type="entry name" value="PD-(D_E)XK NUCLEASE FAMILY TRANSPOSASE"/>
    <property type="match status" value="1"/>
</dbReference>
<sequence length="310" mass="35551">MGIDKHKHFFTRVATDTMAENTHNLLDPKNDYVFFRLFSEEPELLIDLINAVRADQPPITEITLLDARLTPERIQGKRLVLDLKAIDEHGQRYNIEMQVRSFGAWGARGTLYAARMLSEQPHAGSSYRAIKPVIGIHLLDFTLFDQPKYANKALWNFALRDSECCEMSLGRELQIHIVELRKADKIRQLPECLSAWVAYFEHWNEDAVMNNLAHPPIQQARAKLRVMSADEEARYWAEAREKALRDEATLIGDAHDQGFEKGRDEGRQEERHKTALAMLQGEQLDVATIASYTDLSETEVQELADSRAKH</sequence>
<dbReference type="Proteomes" id="UP001432180">
    <property type="component" value="Chromosome"/>
</dbReference>
<reference evidence="2 3" key="1">
    <citation type="journal article" date="2023" name="Microorganisms">
        <title>Thiorhodovibrio frisius and Trv. litoralis spp. nov., Two Novel Members from a Clade of Fastidious Purple Sulfur Bacteria That Exhibit Unique Red-Shifted Light-Harvesting Capabilities.</title>
        <authorList>
            <person name="Methner A."/>
            <person name="Kuzyk S.B."/>
            <person name="Petersen J."/>
            <person name="Bauer S."/>
            <person name="Brinkmann H."/>
            <person name="Sichau K."/>
            <person name="Wanner G."/>
            <person name="Wolf J."/>
            <person name="Neumann-Schaal M."/>
            <person name="Henke P."/>
            <person name="Tank M."/>
            <person name="Sproer C."/>
            <person name="Bunk B."/>
            <person name="Overmann J."/>
        </authorList>
    </citation>
    <scope>NUCLEOTIDE SEQUENCE [LARGE SCALE GENOMIC DNA]</scope>
    <source>
        <strain evidence="2 3">DSM 6702</strain>
    </source>
</reference>
<dbReference type="PANTHER" id="PTHR41317">
    <property type="entry name" value="PD-(D_E)XK NUCLEASE FAMILY TRANSPOSASE"/>
    <property type="match status" value="1"/>
</dbReference>
<dbReference type="RefSeq" id="WP_328984050.1">
    <property type="nucleotide sequence ID" value="NZ_CP121472.1"/>
</dbReference>
<organism evidence="2 3">
    <name type="scientific">Thiorhodovibrio winogradskyi</name>
    <dbReference type="NCBI Taxonomy" id="77007"/>
    <lineage>
        <taxon>Bacteria</taxon>
        <taxon>Pseudomonadati</taxon>
        <taxon>Pseudomonadota</taxon>
        <taxon>Gammaproteobacteria</taxon>
        <taxon>Chromatiales</taxon>
        <taxon>Chromatiaceae</taxon>
        <taxon>Thiorhodovibrio</taxon>
    </lineage>
</organism>
<gene>
    <name evidence="1" type="ORF">Thiowin_03346</name>
    <name evidence="2" type="ORF">Thiowin_03357</name>
</gene>
<protein>
    <submittedName>
        <fullName evidence="2">PD-(D/E)XK nuclease family transposase</fullName>
    </submittedName>
</protein>
<dbReference type="Pfam" id="PF12784">
    <property type="entry name" value="PDDEXK_2"/>
    <property type="match status" value="1"/>
</dbReference>
<dbReference type="EMBL" id="CP121472">
    <property type="protein sequence ID" value="WPL18280.1"/>
    <property type="molecule type" value="Genomic_DNA"/>
</dbReference>
<evidence type="ECO:0000313" key="2">
    <source>
        <dbReference type="EMBL" id="WPL18291.1"/>
    </source>
</evidence>
<proteinExistence type="predicted"/>
<dbReference type="EMBL" id="CP121472">
    <property type="protein sequence ID" value="WPL18291.1"/>
    <property type="molecule type" value="Genomic_DNA"/>
</dbReference>